<name>A0ABQ9MJJ7_HEVBR</name>
<protein>
    <recommendedName>
        <fullName evidence="7">Hydroxyproline O-arabinosyltransferase-like domain-containing protein</fullName>
    </recommendedName>
</protein>
<evidence type="ECO:0000256" key="5">
    <source>
        <dbReference type="ARBA" id="ARBA00022989"/>
    </source>
</evidence>
<reference evidence="8" key="1">
    <citation type="journal article" date="2023" name="Plant Biotechnol. J.">
        <title>Chromosome-level wild Hevea brasiliensis genome provides new tools for genomic-assisted breeding and valuable loci to elevate rubber yield.</title>
        <authorList>
            <person name="Cheng H."/>
            <person name="Song X."/>
            <person name="Hu Y."/>
            <person name="Wu T."/>
            <person name="Yang Q."/>
            <person name="An Z."/>
            <person name="Feng S."/>
            <person name="Deng Z."/>
            <person name="Wu W."/>
            <person name="Zeng X."/>
            <person name="Tu M."/>
            <person name="Wang X."/>
            <person name="Huang H."/>
        </authorList>
    </citation>
    <scope>NUCLEOTIDE SEQUENCE</scope>
    <source>
        <strain evidence="8">MT/VB/25A 57/8</strain>
    </source>
</reference>
<dbReference type="Pfam" id="PF23452">
    <property type="entry name" value="HPAT"/>
    <property type="match status" value="1"/>
</dbReference>
<keyword evidence="5" id="KW-1133">Transmembrane helix</keyword>
<feature type="domain" description="Hydroxyproline O-arabinosyltransferase-like" evidence="7">
    <location>
        <begin position="73"/>
        <end position="111"/>
    </location>
</feature>
<sequence>MIERKVMGHASPLLFILLVLGFFFATYNLVTAIIHNRSVGKWMCDDSNGALFFDPVIEMPEDAKKPKNAKVPFHVALTATDSPYSKWQCRIMYYWYKKKKDLPGPEMGGFT</sequence>
<dbReference type="Proteomes" id="UP001174677">
    <property type="component" value="Chromosome 6"/>
</dbReference>
<keyword evidence="6" id="KW-0472">Membrane</keyword>
<evidence type="ECO:0000313" key="8">
    <source>
        <dbReference type="EMBL" id="KAJ9179555.1"/>
    </source>
</evidence>
<comment type="subcellular location">
    <subcellularLocation>
        <location evidence="1">Membrane</location>
        <topology evidence="1">Single-pass membrane protein</topology>
    </subcellularLocation>
</comment>
<evidence type="ECO:0000259" key="7">
    <source>
        <dbReference type="Pfam" id="PF23452"/>
    </source>
</evidence>
<dbReference type="EMBL" id="JARPOI010000006">
    <property type="protein sequence ID" value="KAJ9179555.1"/>
    <property type="molecule type" value="Genomic_DNA"/>
</dbReference>
<dbReference type="PANTHER" id="PTHR31485">
    <property type="entry name" value="PEPTIDYL SERINE ALPHA-GALACTOSYLTRANSFERASE"/>
    <property type="match status" value="1"/>
</dbReference>
<proteinExistence type="predicted"/>
<organism evidence="8 9">
    <name type="scientific">Hevea brasiliensis</name>
    <name type="common">Para rubber tree</name>
    <name type="synonym">Siphonia brasiliensis</name>
    <dbReference type="NCBI Taxonomy" id="3981"/>
    <lineage>
        <taxon>Eukaryota</taxon>
        <taxon>Viridiplantae</taxon>
        <taxon>Streptophyta</taxon>
        <taxon>Embryophyta</taxon>
        <taxon>Tracheophyta</taxon>
        <taxon>Spermatophyta</taxon>
        <taxon>Magnoliopsida</taxon>
        <taxon>eudicotyledons</taxon>
        <taxon>Gunneridae</taxon>
        <taxon>Pentapetalae</taxon>
        <taxon>rosids</taxon>
        <taxon>fabids</taxon>
        <taxon>Malpighiales</taxon>
        <taxon>Euphorbiaceae</taxon>
        <taxon>Crotonoideae</taxon>
        <taxon>Micrandreae</taxon>
        <taxon>Hevea</taxon>
    </lineage>
</organism>
<dbReference type="InterPro" id="IPR044845">
    <property type="entry name" value="HPAT/SRGT1-like"/>
</dbReference>
<keyword evidence="9" id="KW-1185">Reference proteome</keyword>
<comment type="caution">
    <text evidence="8">The sequence shown here is derived from an EMBL/GenBank/DDBJ whole genome shotgun (WGS) entry which is preliminary data.</text>
</comment>
<evidence type="ECO:0000256" key="4">
    <source>
        <dbReference type="ARBA" id="ARBA00022692"/>
    </source>
</evidence>
<keyword evidence="4" id="KW-0812">Transmembrane</keyword>
<evidence type="ECO:0000313" key="9">
    <source>
        <dbReference type="Proteomes" id="UP001174677"/>
    </source>
</evidence>
<accession>A0ABQ9MJJ7</accession>
<evidence type="ECO:0000256" key="2">
    <source>
        <dbReference type="ARBA" id="ARBA00022676"/>
    </source>
</evidence>
<dbReference type="InterPro" id="IPR056508">
    <property type="entry name" value="HPAT-like"/>
</dbReference>
<evidence type="ECO:0000256" key="6">
    <source>
        <dbReference type="ARBA" id="ARBA00023136"/>
    </source>
</evidence>
<keyword evidence="2" id="KW-0328">Glycosyltransferase</keyword>
<keyword evidence="3" id="KW-0808">Transferase</keyword>
<dbReference type="PANTHER" id="PTHR31485:SF36">
    <property type="entry name" value="HYDROXYPROLINE O-ARABINOSYLTRANSFERASE 3"/>
    <property type="match status" value="1"/>
</dbReference>
<gene>
    <name evidence="8" type="ORF">P3X46_011330</name>
</gene>
<evidence type="ECO:0000256" key="3">
    <source>
        <dbReference type="ARBA" id="ARBA00022679"/>
    </source>
</evidence>
<evidence type="ECO:0000256" key="1">
    <source>
        <dbReference type="ARBA" id="ARBA00004167"/>
    </source>
</evidence>